<evidence type="ECO:0000313" key="1">
    <source>
        <dbReference type="Proteomes" id="UP000887575"/>
    </source>
</evidence>
<dbReference type="WBParaSite" id="MBELARI_LOCUS7092">
    <property type="protein sequence ID" value="MBELARI_LOCUS7092"/>
    <property type="gene ID" value="MBELARI_LOCUS7092"/>
</dbReference>
<proteinExistence type="predicted"/>
<sequence length="744" mass="84995">MNITVISCKNCTFLIDYSRRDCANEPIDTNEITCFDPIPFTINGEFLSYTNCYGLMPFEMDLVSSRYLFFCVFEINADTLFVESMENTTNFEYAILFRVKEWSDVGKKILIMPADREPENPCIALVAPNTIVTVVAHPDAFDSNNGPSFEVAVNFYSIGDQFALPCPFQIETTCNHDMLLNVFSGSTPALLDENQPNFLVRLPVSKSSALRVSVASMFSTSDCTYCLIFTSNVDVDNSYAFLYDEWRHDLHPISLTSYEYPWYFGETQLHEDCFVLQTSYSRYKDEEDPDFQTYDDFLAETNKCQRKVEPVLNISLSSAILNADFDTMGLCFWFQWCPNPGFSYQKGFDLLLTPVYLKDCDLTYFLTDNNPSIVFHGVYFMSHLEDQICFEVENCTNCEPMVVTSRYCSFNETKDGCALASPFNFKNTLADLKCSYQKEEEQNLIKERCTFCLEEKLILAVNGNIDIFQSAIMISKVKFQVDLEPTFTVGAKILTTNAKILALDQRKLVVFALGSTLTPVSNLVLSEFRWSHAPEEMNCEYRFCIGPPRLHENDSLAEPVLTFRDSDVFVPQFLLSDVYTVEIPQFCSPLYSIEPIKDYQRETAILDQNLCEGTALITSAYIYFNELDSTNGEIRRWNLSCLQHPVEIRIESRLIETNTTMIRFDDWQGNVVMSRKLLAGETINETVSGASSILINWTSTETNGYITKIDLILLAHFRKIFHFEIRLAFTEAFTASLLFGFATA</sequence>
<organism evidence="1 2">
    <name type="scientific">Mesorhabditis belari</name>
    <dbReference type="NCBI Taxonomy" id="2138241"/>
    <lineage>
        <taxon>Eukaryota</taxon>
        <taxon>Metazoa</taxon>
        <taxon>Ecdysozoa</taxon>
        <taxon>Nematoda</taxon>
        <taxon>Chromadorea</taxon>
        <taxon>Rhabditida</taxon>
        <taxon>Rhabditina</taxon>
        <taxon>Rhabditomorpha</taxon>
        <taxon>Rhabditoidea</taxon>
        <taxon>Rhabditidae</taxon>
        <taxon>Mesorhabditinae</taxon>
        <taxon>Mesorhabditis</taxon>
    </lineage>
</organism>
<reference evidence="2" key="1">
    <citation type="submission" date="2024-02" db="UniProtKB">
        <authorList>
            <consortium name="WormBaseParasite"/>
        </authorList>
    </citation>
    <scope>IDENTIFICATION</scope>
</reference>
<evidence type="ECO:0000313" key="2">
    <source>
        <dbReference type="WBParaSite" id="MBELARI_LOCUS7092"/>
    </source>
</evidence>
<accession>A0AAF3FLX9</accession>
<name>A0AAF3FLX9_9BILA</name>
<protein>
    <submittedName>
        <fullName evidence="2">Uncharacterized protein</fullName>
    </submittedName>
</protein>
<dbReference type="Proteomes" id="UP000887575">
    <property type="component" value="Unassembled WGS sequence"/>
</dbReference>
<keyword evidence="1" id="KW-1185">Reference proteome</keyword>
<dbReference type="AlphaFoldDB" id="A0AAF3FLX9"/>